<proteinExistence type="inferred from homology"/>
<dbReference type="Pfam" id="PF07690">
    <property type="entry name" value="MFS_1"/>
    <property type="match status" value="1"/>
</dbReference>
<organism evidence="8 9">
    <name type="scientific">Micromonospora haikouensis</name>
    <dbReference type="NCBI Taxonomy" id="686309"/>
    <lineage>
        <taxon>Bacteria</taxon>
        <taxon>Bacillati</taxon>
        <taxon>Actinomycetota</taxon>
        <taxon>Actinomycetes</taxon>
        <taxon>Micromonosporales</taxon>
        <taxon>Micromonosporaceae</taxon>
        <taxon>Micromonospora</taxon>
    </lineage>
</organism>
<feature type="transmembrane region" description="Helical" evidence="7">
    <location>
        <begin position="281"/>
        <end position="299"/>
    </location>
</feature>
<feature type="transmembrane region" description="Helical" evidence="7">
    <location>
        <begin position="150"/>
        <end position="167"/>
    </location>
</feature>
<dbReference type="SUPFAM" id="SSF103473">
    <property type="entry name" value="MFS general substrate transporter"/>
    <property type="match status" value="1"/>
</dbReference>
<dbReference type="GO" id="GO:0016020">
    <property type="term" value="C:membrane"/>
    <property type="evidence" value="ECO:0007669"/>
    <property type="project" value="TreeGrafter"/>
</dbReference>
<dbReference type="Proteomes" id="UP000199375">
    <property type="component" value="Unassembled WGS sequence"/>
</dbReference>
<keyword evidence="5 7" id="KW-1133">Transmembrane helix</keyword>
<keyword evidence="6 7" id="KW-0472">Membrane</keyword>
<feature type="transmembrane region" description="Helical" evidence="7">
    <location>
        <begin position="345"/>
        <end position="366"/>
    </location>
</feature>
<evidence type="ECO:0000313" key="8">
    <source>
        <dbReference type="EMBL" id="SCF13268.1"/>
    </source>
</evidence>
<feature type="transmembrane region" description="Helical" evidence="7">
    <location>
        <begin position="193"/>
        <end position="215"/>
    </location>
</feature>
<evidence type="ECO:0000256" key="6">
    <source>
        <dbReference type="ARBA" id="ARBA00023136"/>
    </source>
</evidence>
<dbReference type="Gene3D" id="1.20.1250.20">
    <property type="entry name" value="MFS general substrate transporter like domains"/>
    <property type="match status" value="1"/>
</dbReference>
<comment type="similarity">
    <text evidence="2">Belongs to the major facilitator superfamily.</text>
</comment>
<dbReference type="AlphaFoldDB" id="A0A1C4XXS3"/>
<evidence type="ECO:0000313" key="9">
    <source>
        <dbReference type="Proteomes" id="UP000199375"/>
    </source>
</evidence>
<dbReference type="InterPro" id="IPR011701">
    <property type="entry name" value="MFS"/>
</dbReference>
<dbReference type="GO" id="GO:0012505">
    <property type="term" value="C:endomembrane system"/>
    <property type="evidence" value="ECO:0007669"/>
    <property type="project" value="UniProtKB-SubCell"/>
</dbReference>
<gene>
    <name evidence="8" type="ORF">GA0070558_13140</name>
</gene>
<feature type="transmembrane region" description="Helical" evidence="7">
    <location>
        <begin position="120"/>
        <end position="144"/>
    </location>
</feature>
<dbReference type="InterPro" id="IPR051788">
    <property type="entry name" value="MFS_Transporter"/>
</dbReference>
<reference evidence="8 9" key="1">
    <citation type="submission" date="2016-06" db="EMBL/GenBank/DDBJ databases">
        <authorList>
            <person name="Kjaerup R.B."/>
            <person name="Dalgaard T.S."/>
            <person name="Juul-Madsen H.R."/>
        </authorList>
    </citation>
    <scope>NUCLEOTIDE SEQUENCE [LARGE SCALE GENOMIC DNA]</scope>
    <source>
        <strain evidence="8 9">DSM 45626</strain>
    </source>
</reference>
<feature type="transmembrane region" description="Helical" evidence="7">
    <location>
        <begin position="320"/>
        <end position="339"/>
    </location>
</feature>
<evidence type="ECO:0000256" key="5">
    <source>
        <dbReference type="ARBA" id="ARBA00022989"/>
    </source>
</evidence>
<feature type="transmembrane region" description="Helical" evidence="7">
    <location>
        <begin position="221"/>
        <end position="243"/>
    </location>
</feature>
<sequence length="375" mass="38271">MYGTLGVLGYLLNGMGAVLGPLQRELNVDRAAVAFYPSLFACALLIIGVVGHRVTIRLGHRVSLWVALCGLATGAVLLTTQARALTLFGAALLGLAGALVVQVVPAALNVRQPQNAAAAVAEANAISSYASVLAPVAVATAVLVGVGWRVGYLLPVLPVAIAMLFGVRRLADREQPGPTDAPRTGLGLEPGPLLGRWTALLLAVSVEFCLVFWSADAFSEWHRVGAAVAPALAALFLLGMAMTRTAAARVTAGRHPLGIVVVACGVAIVGFAVFWAAPVTVLAAVGLLLTGLGISLLYPMTLTRAVAAWPHAPDRAAGRAALASGLAIGIAPLALARLADHVGLRAAFLIVPVLLVVLGGQAALALSGGRRPRSL</sequence>
<evidence type="ECO:0000256" key="2">
    <source>
        <dbReference type="ARBA" id="ARBA00008335"/>
    </source>
</evidence>
<feature type="transmembrane region" description="Helical" evidence="7">
    <location>
        <begin position="32"/>
        <end position="50"/>
    </location>
</feature>
<feature type="transmembrane region" description="Helical" evidence="7">
    <location>
        <begin position="85"/>
        <end position="108"/>
    </location>
</feature>
<evidence type="ECO:0000256" key="1">
    <source>
        <dbReference type="ARBA" id="ARBA00004127"/>
    </source>
</evidence>
<dbReference type="EMBL" id="FMCW01000031">
    <property type="protein sequence ID" value="SCF13268.1"/>
    <property type="molecule type" value="Genomic_DNA"/>
</dbReference>
<feature type="transmembrane region" description="Helical" evidence="7">
    <location>
        <begin position="255"/>
        <end position="275"/>
    </location>
</feature>
<dbReference type="GO" id="GO:0022857">
    <property type="term" value="F:transmembrane transporter activity"/>
    <property type="evidence" value="ECO:0007669"/>
    <property type="project" value="InterPro"/>
</dbReference>
<keyword evidence="3" id="KW-0813">Transport</keyword>
<keyword evidence="4 7" id="KW-0812">Transmembrane</keyword>
<name>A0A1C4XXS3_9ACTN</name>
<dbReference type="PANTHER" id="PTHR23514:SF3">
    <property type="entry name" value="BYPASS OF STOP CODON PROTEIN 6"/>
    <property type="match status" value="1"/>
</dbReference>
<dbReference type="InterPro" id="IPR036259">
    <property type="entry name" value="MFS_trans_sf"/>
</dbReference>
<evidence type="ECO:0000256" key="4">
    <source>
        <dbReference type="ARBA" id="ARBA00022692"/>
    </source>
</evidence>
<protein>
    <submittedName>
        <fullName evidence="8">Cyanate permease</fullName>
    </submittedName>
</protein>
<accession>A0A1C4XXS3</accession>
<comment type="subcellular location">
    <subcellularLocation>
        <location evidence="1">Endomembrane system</location>
        <topology evidence="1">Multi-pass membrane protein</topology>
    </subcellularLocation>
</comment>
<feature type="transmembrane region" description="Helical" evidence="7">
    <location>
        <begin position="62"/>
        <end position="79"/>
    </location>
</feature>
<dbReference type="PANTHER" id="PTHR23514">
    <property type="entry name" value="BYPASS OF STOP CODON PROTEIN 6"/>
    <property type="match status" value="1"/>
</dbReference>
<evidence type="ECO:0000256" key="3">
    <source>
        <dbReference type="ARBA" id="ARBA00022448"/>
    </source>
</evidence>
<evidence type="ECO:0000256" key="7">
    <source>
        <dbReference type="SAM" id="Phobius"/>
    </source>
</evidence>